<feature type="transmembrane region" description="Helical" evidence="1">
    <location>
        <begin position="299"/>
        <end position="324"/>
    </location>
</feature>
<feature type="transmembrane region" description="Helical" evidence="1">
    <location>
        <begin position="220"/>
        <end position="241"/>
    </location>
</feature>
<dbReference type="GO" id="GO:0016020">
    <property type="term" value="C:membrane"/>
    <property type="evidence" value="ECO:0007669"/>
    <property type="project" value="InterPro"/>
</dbReference>
<dbReference type="Pfam" id="PF05024">
    <property type="entry name" value="Gpi1"/>
    <property type="match status" value="1"/>
</dbReference>
<dbReference type="GO" id="GO:0006506">
    <property type="term" value="P:GPI anchor biosynthetic process"/>
    <property type="evidence" value="ECO:0007669"/>
    <property type="project" value="InterPro"/>
</dbReference>
<dbReference type="PANTHER" id="PTHR21329">
    <property type="entry name" value="PHOSPHATIDYLINOSITOL N-ACETYLGLUCOSAMINYLTRANSFERASE SUBUNIT Q-RELATED"/>
    <property type="match status" value="1"/>
</dbReference>
<dbReference type="InterPro" id="IPR007720">
    <property type="entry name" value="PigQ/GPI1"/>
</dbReference>
<dbReference type="PANTHER" id="PTHR21329:SF3">
    <property type="entry name" value="PHOSPHATIDYLINOSITOL N-ACETYLGLUCOSAMINYLTRANSFERASE SUBUNIT Q"/>
    <property type="match status" value="1"/>
</dbReference>
<feature type="transmembrane region" description="Helical" evidence="1">
    <location>
        <begin position="391"/>
        <end position="414"/>
    </location>
</feature>
<keyword evidence="3" id="KW-1185">Reference proteome</keyword>
<evidence type="ECO:0000256" key="1">
    <source>
        <dbReference type="SAM" id="Phobius"/>
    </source>
</evidence>
<accession>A0AAE1H094</accession>
<keyword evidence="2" id="KW-0808">Transferase</keyword>
<sequence>MGRDLLFLPSSIYEKKHCHLYGVIKKSNSDRDVSTSHFVLCFESNPPLINYKKKKYDYVSIGEYQNDGKSVKLNIYSPSCSKNAVQIQLSNDTFQLLSSNGALHNISSSIVIIIYDDQVFMNSELMYLTNGDHVTRNDHFQVLASLLRNQIEYKRKLFWDFLQLFFSPTLLIVKSLLSIVSVAKPVFQFSALGVRLHGFLNSLAWAIDSLRNQRKVSLKVGNYFLATAVDVFAGVCLLYFMDYMEISSPLSDYLLKIAEEVVHSLQYLLQWLSGSPAGLKLNGPFNLMMGQFFMYHIKLWWIFLSIAQPVLELLFNIFLVLGGLGVTFQAAILSDLLALVSFHIYCIYVYAARVYYLQLSALKALWRLFLGRKHNPLRERVDSCEYSPDQLFVGTITFTILLFLLPTTLMYYVVFTTVKTVYVTSKSGSNGNPVILFVTPVADSWWTTVKCCLPDTVLHPPIVHFGQLFHKLSVGELVYPV</sequence>
<keyword evidence="2" id="KW-0328">Glycosyltransferase</keyword>
<evidence type="ECO:0000313" key="3">
    <source>
        <dbReference type="Proteomes" id="UP001219518"/>
    </source>
</evidence>
<feature type="transmembrane region" description="Helical" evidence="1">
    <location>
        <begin position="157"/>
        <end position="180"/>
    </location>
</feature>
<proteinExistence type="predicted"/>
<keyword evidence="1" id="KW-0472">Membrane</keyword>
<keyword evidence="1" id="KW-1133">Transmembrane helix</keyword>
<evidence type="ECO:0000313" key="2">
    <source>
        <dbReference type="EMBL" id="KAK3912103.1"/>
    </source>
</evidence>
<protein>
    <submittedName>
        <fullName evidence="2">Phosphatidylinositol N-acetylglucosaminyltransferase subunit Q</fullName>
    </submittedName>
</protein>
<feature type="transmembrane region" description="Helical" evidence="1">
    <location>
        <begin position="336"/>
        <end position="356"/>
    </location>
</feature>
<reference evidence="2" key="1">
    <citation type="submission" date="2021-07" db="EMBL/GenBank/DDBJ databases">
        <authorList>
            <person name="Catto M.A."/>
            <person name="Jacobson A."/>
            <person name="Kennedy G."/>
            <person name="Labadie P."/>
            <person name="Hunt B.G."/>
            <person name="Srinivasan R."/>
        </authorList>
    </citation>
    <scope>NUCLEOTIDE SEQUENCE</scope>
    <source>
        <strain evidence="2">PL_HMW_Pooled</strain>
        <tissue evidence="2">Head</tissue>
    </source>
</reference>
<dbReference type="GO" id="GO:0005783">
    <property type="term" value="C:endoplasmic reticulum"/>
    <property type="evidence" value="ECO:0007669"/>
    <property type="project" value="TreeGrafter"/>
</dbReference>
<dbReference type="Proteomes" id="UP001219518">
    <property type="component" value="Unassembled WGS sequence"/>
</dbReference>
<comment type="caution">
    <text evidence="2">The sequence shown here is derived from an EMBL/GenBank/DDBJ whole genome shotgun (WGS) entry which is preliminary data.</text>
</comment>
<dbReference type="AlphaFoldDB" id="A0AAE1H094"/>
<dbReference type="GO" id="GO:0016757">
    <property type="term" value="F:glycosyltransferase activity"/>
    <property type="evidence" value="ECO:0007669"/>
    <property type="project" value="UniProtKB-KW"/>
</dbReference>
<gene>
    <name evidence="2" type="ORF">KUF71_021673</name>
</gene>
<keyword evidence="1" id="KW-0812">Transmembrane</keyword>
<organism evidence="2 3">
    <name type="scientific">Frankliniella fusca</name>
    <dbReference type="NCBI Taxonomy" id="407009"/>
    <lineage>
        <taxon>Eukaryota</taxon>
        <taxon>Metazoa</taxon>
        <taxon>Ecdysozoa</taxon>
        <taxon>Arthropoda</taxon>
        <taxon>Hexapoda</taxon>
        <taxon>Insecta</taxon>
        <taxon>Pterygota</taxon>
        <taxon>Neoptera</taxon>
        <taxon>Paraneoptera</taxon>
        <taxon>Thysanoptera</taxon>
        <taxon>Terebrantia</taxon>
        <taxon>Thripoidea</taxon>
        <taxon>Thripidae</taxon>
        <taxon>Frankliniella</taxon>
    </lineage>
</organism>
<dbReference type="EMBL" id="JAHWGI010000289">
    <property type="protein sequence ID" value="KAK3912103.1"/>
    <property type="molecule type" value="Genomic_DNA"/>
</dbReference>
<name>A0AAE1H094_9NEOP</name>
<reference evidence="2" key="2">
    <citation type="journal article" date="2023" name="BMC Genomics">
        <title>Pest status, molecular evolution, and epigenetic factors derived from the genome assembly of Frankliniella fusca, a thysanopteran phytovirus vector.</title>
        <authorList>
            <person name="Catto M.A."/>
            <person name="Labadie P.E."/>
            <person name="Jacobson A.L."/>
            <person name="Kennedy G.G."/>
            <person name="Srinivasan R."/>
            <person name="Hunt B.G."/>
        </authorList>
    </citation>
    <scope>NUCLEOTIDE SEQUENCE</scope>
    <source>
        <strain evidence="2">PL_HMW_Pooled</strain>
    </source>
</reference>